<dbReference type="AlphaFoldDB" id="A0ABD1WKL5"/>
<evidence type="ECO:0000313" key="3">
    <source>
        <dbReference type="Proteomes" id="UP001604277"/>
    </source>
</evidence>
<keyword evidence="3" id="KW-1185">Reference proteome</keyword>
<proteinExistence type="predicted"/>
<feature type="region of interest" description="Disordered" evidence="1">
    <location>
        <begin position="1"/>
        <end position="35"/>
    </location>
</feature>
<dbReference type="Proteomes" id="UP001604277">
    <property type="component" value="Unassembled WGS sequence"/>
</dbReference>
<evidence type="ECO:0000256" key="1">
    <source>
        <dbReference type="SAM" id="MobiDB-lite"/>
    </source>
</evidence>
<evidence type="ECO:0000313" key="2">
    <source>
        <dbReference type="EMBL" id="KAL2550229.1"/>
    </source>
</evidence>
<organism evidence="2 3">
    <name type="scientific">Forsythia ovata</name>
    <dbReference type="NCBI Taxonomy" id="205694"/>
    <lineage>
        <taxon>Eukaryota</taxon>
        <taxon>Viridiplantae</taxon>
        <taxon>Streptophyta</taxon>
        <taxon>Embryophyta</taxon>
        <taxon>Tracheophyta</taxon>
        <taxon>Spermatophyta</taxon>
        <taxon>Magnoliopsida</taxon>
        <taxon>eudicotyledons</taxon>
        <taxon>Gunneridae</taxon>
        <taxon>Pentapetalae</taxon>
        <taxon>asterids</taxon>
        <taxon>lamiids</taxon>
        <taxon>Lamiales</taxon>
        <taxon>Oleaceae</taxon>
        <taxon>Forsythieae</taxon>
        <taxon>Forsythia</taxon>
    </lineage>
</organism>
<gene>
    <name evidence="2" type="ORF">Fot_11759</name>
</gene>
<sequence length="137" mass="15720">MPVWSSYLQRRSPPPPACRECQRSGPPDCRERRWSSPPDFRKHRWFGALVTGSSIYCRTETPIRRDQPPFTDSSLHRDSWTGVCSNQKGQTTDVRGNLENQTADFCGKQEEETGIEGKRTRLAFAVEEVNAFVQEED</sequence>
<comment type="caution">
    <text evidence="2">The sequence shown here is derived from an EMBL/GenBank/DDBJ whole genome shotgun (WGS) entry which is preliminary data.</text>
</comment>
<accession>A0ABD1WKL5</accession>
<reference evidence="3" key="1">
    <citation type="submission" date="2024-07" db="EMBL/GenBank/DDBJ databases">
        <title>Two chromosome-level genome assemblies of Korean endemic species Abeliophyllum distichum and Forsythia ovata (Oleaceae).</title>
        <authorList>
            <person name="Jang H."/>
        </authorList>
    </citation>
    <scope>NUCLEOTIDE SEQUENCE [LARGE SCALE GENOMIC DNA]</scope>
</reference>
<protein>
    <submittedName>
        <fullName evidence="2">Uncharacterized protein</fullName>
    </submittedName>
</protein>
<name>A0ABD1WKL5_9LAMI</name>
<dbReference type="EMBL" id="JBFOLJ010000003">
    <property type="protein sequence ID" value="KAL2550229.1"/>
    <property type="molecule type" value="Genomic_DNA"/>
</dbReference>